<evidence type="ECO:0000313" key="1">
    <source>
        <dbReference type="EMBL" id="KOO26563.1"/>
    </source>
</evidence>
<dbReference type="Proteomes" id="UP000037460">
    <property type="component" value="Unassembled WGS sequence"/>
</dbReference>
<dbReference type="AlphaFoldDB" id="A0A0M0JK02"/>
<dbReference type="EMBL" id="JWZX01002834">
    <property type="protein sequence ID" value="KOO26563.1"/>
    <property type="molecule type" value="Genomic_DNA"/>
</dbReference>
<name>A0A0M0JK02_9EUKA</name>
<proteinExistence type="predicted"/>
<gene>
    <name evidence="1" type="ORF">Ctob_007114</name>
</gene>
<sequence>MIQEEVPPPKRDAAIKDAVVIMNTFNKLVNTASTYTTFEGDDLLLIADIYAEARQNLARFFDFLPAEAKDRFYNYADSVRKYEEKVSKEDGIDRMKL</sequence>
<accession>A0A0M0JK02</accession>
<protein>
    <submittedName>
        <fullName evidence="1">Uncharacterized protein</fullName>
    </submittedName>
</protein>
<reference evidence="2" key="1">
    <citation type="journal article" date="2015" name="PLoS Genet.">
        <title>Genome Sequence and Transcriptome Analyses of Chrysochromulina tobin: Metabolic Tools for Enhanced Algal Fitness in the Prominent Order Prymnesiales (Haptophyceae).</title>
        <authorList>
            <person name="Hovde B.T."/>
            <person name="Deodato C.R."/>
            <person name="Hunsperger H.M."/>
            <person name="Ryken S.A."/>
            <person name="Yost W."/>
            <person name="Jha R.K."/>
            <person name="Patterson J."/>
            <person name="Monnat R.J. Jr."/>
            <person name="Barlow S.B."/>
            <person name="Starkenburg S.R."/>
            <person name="Cattolico R.A."/>
        </authorList>
    </citation>
    <scope>NUCLEOTIDE SEQUENCE</scope>
    <source>
        <strain evidence="2">CCMP291</strain>
    </source>
</reference>
<comment type="caution">
    <text evidence="1">The sequence shown here is derived from an EMBL/GenBank/DDBJ whole genome shotgun (WGS) entry which is preliminary data.</text>
</comment>
<keyword evidence="2" id="KW-1185">Reference proteome</keyword>
<organism evidence="1 2">
    <name type="scientific">Chrysochromulina tobinii</name>
    <dbReference type="NCBI Taxonomy" id="1460289"/>
    <lineage>
        <taxon>Eukaryota</taxon>
        <taxon>Haptista</taxon>
        <taxon>Haptophyta</taxon>
        <taxon>Prymnesiophyceae</taxon>
        <taxon>Prymnesiales</taxon>
        <taxon>Chrysochromulinaceae</taxon>
        <taxon>Chrysochromulina</taxon>
    </lineage>
</organism>
<evidence type="ECO:0000313" key="2">
    <source>
        <dbReference type="Proteomes" id="UP000037460"/>
    </source>
</evidence>